<comment type="caution">
    <text evidence="1">The sequence shown here is derived from an EMBL/GenBank/DDBJ whole genome shotgun (WGS) entry which is preliminary data.</text>
</comment>
<dbReference type="RefSeq" id="WP_223467978.1">
    <property type="nucleotide sequence ID" value="NZ_JAFBIL020000003.1"/>
</dbReference>
<evidence type="ECO:0000313" key="2">
    <source>
        <dbReference type="Proteomes" id="UP000809349"/>
    </source>
</evidence>
<keyword evidence="2" id="KW-1185">Reference proteome</keyword>
<reference evidence="1 2" key="2">
    <citation type="submission" date="2021-08" db="EMBL/GenBank/DDBJ databases">
        <title>Massilia sp. R798.</title>
        <authorList>
            <person name="Baek J.H."/>
            <person name="Jung H.S."/>
            <person name="Kim K.R."/>
            <person name="Jeon C.O."/>
        </authorList>
    </citation>
    <scope>NUCLEOTIDE SEQUENCE [LARGE SCALE GENOMIC DNA]</scope>
    <source>
        <strain evidence="1 2">R798</strain>
    </source>
</reference>
<protein>
    <submittedName>
        <fullName evidence="1">Uncharacterized protein</fullName>
    </submittedName>
</protein>
<evidence type="ECO:0000313" key="1">
    <source>
        <dbReference type="EMBL" id="MBZ2207491.1"/>
    </source>
</evidence>
<accession>A0ABS7SMT7</accession>
<proteinExistence type="predicted"/>
<reference evidence="1 2" key="1">
    <citation type="submission" date="2021-01" db="EMBL/GenBank/DDBJ databases">
        <authorList>
            <person name="Ruan W."/>
            <person name="Khan S.A."/>
            <person name="Jeon C.O."/>
        </authorList>
    </citation>
    <scope>NUCLEOTIDE SEQUENCE [LARGE SCALE GENOMIC DNA]</scope>
    <source>
        <strain evidence="1 2">R798</strain>
    </source>
</reference>
<dbReference type="EMBL" id="JAFBIL020000003">
    <property type="protein sequence ID" value="MBZ2207491.1"/>
    <property type="molecule type" value="Genomic_DNA"/>
</dbReference>
<gene>
    <name evidence="1" type="ORF">I4X03_009490</name>
</gene>
<sequence length="71" mass="7781">MAYLDQRTNLATATVVNEGIAWRETYGTRSAAAFLAHRAIPRAVIQRVVNSGELRRATISPRRARAAGNNT</sequence>
<name>A0ABS7SMT7_9BURK</name>
<organism evidence="1 2">
    <name type="scientific">Massilia soli</name>
    <dbReference type="NCBI Taxonomy" id="2792854"/>
    <lineage>
        <taxon>Bacteria</taxon>
        <taxon>Pseudomonadati</taxon>
        <taxon>Pseudomonadota</taxon>
        <taxon>Betaproteobacteria</taxon>
        <taxon>Burkholderiales</taxon>
        <taxon>Oxalobacteraceae</taxon>
        <taxon>Telluria group</taxon>
        <taxon>Massilia</taxon>
    </lineage>
</organism>
<dbReference type="Proteomes" id="UP000809349">
    <property type="component" value="Unassembled WGS sequence"/>
</dbReference>